<comment type="caution">
    <text evidence="4">The sequence shown here is derived from an EMBL/GenBank/DDBJ whole genome shotgun (WGS) entry which is preliminary data.</text>
</comment>
<keyword evidence="2" id="KW-1133">Transmembrane helix</keyword>
<dbReference type="EMBL" id="MCOG01000005">
    <property type="protein sequence ID" value="ORY84617.1"/>
    <property type="molecule type" value="Genomic_DNA"/>
</dbReference>
<dbReference type="InterPro" id="IPR029052">
    <property type="entry name" value="Metallo-depent_PP-like"/>
</dbReference>
<keyword evidence="2" id="KW-0472">Membrane</keyword>
<dbReference type="GO" id="GO:0003993">
    <property type="term" value="F:acid phosphatase activity"/>
    <property type="evidence" value="ECO:0007669"/>
    <property type="project" value="InterPro"/>
</dbReference>
<reference evidence="4 5" key="1">
    <citation type="submission" date="2016-08" db="EMBL/GenBank/DDBJ databases">
        <title>A Parts List for Fungal Cellulosomes Revealed by Comparative Genomics.</title>
        <authorList>
            <consortium name="DOE Joint Genome Institute"/>
            <person name="Haitjema C.H."/>
            <person name="Gilmore S.P."/>
            <person name="Henske J.K."/>
            <person name="Solomon K.V."/>
            <person name="De Groot R."/>
            <person name="Kuo A."/>
            <person name="Mondo S.J."/>
            <person name="Salamov A.A."/>
            <person name="Labutti K."/>
            <person name="Zhao Z."/>
            <person name="Chiniquy J."/>
            <person name="Barry K."/>
            <person name="Brewer H.M."/>
            <person name="Purvine S.O."/>
            <person name="Wright A.T."/>
            <person name="Boxma B."/>
            <person name="Van Alen T."/>
            <person name="Hackstein J.H."/>
            <person name="Baker S.E."/>
            <person name="Grigoriev I.V."/>
            <person name="O'Malley M.A."/>
        </authorList>
    </citation>
    <scope>NUCLEOTIDE SEQUENCE [LARGE SCALE GENOMIC DNA]</scope>
    <source>
        <strain evidence="4 5">G1</strain>
    </source>
</reference>
<evidence type="ECO:0000313" key="5">
    <source>
        <dbReference type="Proteomes" id="UP000193920"/>
    </source>
</evidence>
<dbReference type="Proteomes" id="UP000193920">
    <property type="component" value="Unassembled WGS sequence"/>
</dbReference>
<evidence type="ECO:0000256" key="2">
    <source>
        <dbReference type="SAM" id="Phobius"/>
    </source>
</evidence>
<dbReference type="AlphaFoldDB" id="A0A1Y2FLZ6"/>
<keyword evidence="5" id="KW-1185">Reference proteome</keyword>
<evidence type="ECO:0000259" key="3">
    <source>
        <dbReference type="Pfam" id="PF00149"/>
    </source>
</evidence>
<accession>A0A1Y2FLZ6</accession>
<evidence type="ECO:0000256" key="1">
    <source>
        <dbReference type="ARBA" id="ARBA00022729"/>
    </source>
</evidence>
<dbReference type="PANTHER" id="PTHR22953">
    <property type="entry name" value="ACID PHOSPHATASE RELATED"/>
    <property type="match status" value="1"/>
</dbReference>
<dbReference type="OrthoDB" id="5597180at2759"/>
<proteinExistence type="predicted"/>
<dbReference type="InterPro" id="IPR039331">
    <property type="entry name" value="PAPs-like"/>
</dbReference>
<dbReference type="InterPro" id="IPR004843">
    <property type="entry name" value="Calcineurin-like_PHP"/>
</dbReference>
<dbReference type="Gene3D" id="3.60.21.10">
    <property type="match status" value="1"/>
</dbReference>
<keyword evidence="1" id="KW-0732">Signal</keyword>
<dbReference type="SUPFAM" id="SSF56300">
    <property type="entry name" value="Metallo-dependent phosphatases"/>
    <property type="match status" value="1"/>
</dbReference>
<sequence length="405" mass="47103">MKLSSFDAILNLGDLDYKCLPDKYFTDVLDSKRNYQFMSVIGNHDAKSQCPDEVAKKFLNNVYDEMINKKNKDINCEFSESKFMWSCKYKNMRIIGLSPSIKGADNTKEQLRFLKKHLTEAKEDWKICSWHFYDKYYHTGKYQEYGNIVSGDGHDDESFYDFCKDHGAIIFSAHDHVYARTNVMSKFKKPVIDEYDLKTGTDIVQIREGATFNILNGVGGWEIYIEQGEQKDYSHWVKKYARGEHNENAIRFGGLFCKFNLGGNNRKAYCEFKRINSSDKVFDKFYIYRNDSPEDILYSEIDDNFLQAKISAYEIKNNIKSNLNDNDNDSKNSNNTQILNDNFNISSQEKNKNSSNIFSIKNILIFGSIISIIIIIVGGTIIYKEAKRIRNEEKSNKEESNEKKI</sequence>
<feature type="transmembrane region" description="Helical" evidence="2">
    <location>
        <begin position="363"/>
        <end position="383"/>
    </location>
</feature>
<evidence type="ECO:0000313" key="4">
    <source>
        <dbReference type="EMBL" id="ORY84617.1"/>
    </source>
</evidence>
<dbReference type="Pfam" id="PF00149">
    <property type="entry name" value="Metallophos"/>
    <property type="match status" value="1"/>
</dbReference>
<protein>
    <recommendedName>
        <fullName evidence="3">Calcineurin-like phosphoesterase domain-containing protein</fullName>
    </recommendedName>
</protein>
<name>A0A1Y2FLZ6_9FUNG</name>
<feature type="domain" description="Calcineurin-like phosphoesterase" evidence="3">
    <location>
        <begin position="5"/>
        <end position="178"/>
    </location>
</feature>
<dbReference type="PANTHER" id="PTHR22953:SF153">
    <property type="entry name" value="PURPLE ACID PHOSPHATASE"/>
    <property type="match status" value="1"/>
</dbReference>
<organism evidence="4 5">
    <name type="scientific">Neocallimastix californiae</name>
    <dbReference type="NCBI Taxonomy" id="1754190"/>
    <lineage>
        <taxon>Eukaryota</taxon>
        <taxon>Fungi</taxon>
        <taxon>Fungi incertae sedis</taxon>
        <taxon>Chytridiomycota</taxon>
        <taxon>Chytridiomycota incertae sedis</taxon>
        <taxon>Neocallimastigomycetes</taxon>
        <taxon>Neocallimastigales</taxon>
        <taxon>Neocallimastigaceae</taxon>
        <taxon>Neocallimastix</taxon>
    </lineage>
</organism>
<keyword evidence="2" id="KW-0812">Transmembrane</keyword>
<gene>
    <name evidence="4" type="ORF">LY90DRAFT_640804</name>
</gene>